<comment type="caution">
    <text evidence="1">The sequence shown here is derived from an EMBL/GenBank/DDBJ whole genome shotgun (WGS) entry which is preliminary data.</text>
</comment>
<dbReference type="Proteomes" id="UP001062846">
    <property type="component" value="Chromosome 10"/>
</dbReference>
<name>A0ACC0M035_RHOML</name>
<proteinExistence type="predicted"/>
<dbReference type="EMBL" id="CM046397">
    <property type="protein sequence ID" value="KAI8533959.1"/>
    <property type="molecule type" value="Genomic_DNA"/>
</dbReference>
<protein>
    <submittedName>
        <fullName evidence="1">Uncharacterized protein</fullName>
    </submittedName>
</protein>
<sequence>MLKYISFDSHADARAIRGGLKLGIAINLIRVSLESDAEAIVKSCPASQAPPSDIMVLVHDCLIAKNQFISVILISLNVDVIGLHIFMLEKPFLVGDPVCGLLHNCQMCRLSPLDE</sequence>
<organism evidence="1 2">
    <name type="scientific">Rhododendron molle</name>
    <name type="common">Chinese azalea</name>
    <name type="synonym">Azalea mollis</name>
    <dbReference type="NCBI Taxonomy" id="49168"/>
    <lineage>
        <taxon>Eukaryota</taxon>
        <taxon>Viridiplantae</taxon>
        <taxon>Streptophyta</taxon>
        <taxon>Embryophyta</taxon>
        <taxon>Tracheophyta</taxon>
        <taxon>Spermatophyta</taxon>
        <taxon>Magnoliopsida</taxon>
        <taxon>eudicotyledons</taxon>
        <taxon>Gunneridae</taxon>
        <taxon>Pentapetalae</taxon>
        <taxon>asterids</taxon>
        <taxon>Ericales</taxon>
        <taxon>Ericaceae</taxon>
        <taxon>Ericoideae</taxon>
        <taxon>Rhodoreae</taxon>
        <taxon>Rhododendron</taxon>
    </lineage>
</organism>
<accession>A0ACC0M035</accession>
<keyword evidence="2" id="KW-1185">Reference proteome</keyword>
<gene>
    <name evidence="1" type="ORF">RHMOL_Rhmol10G0051200</name>
</gene>
<evidence type="ECO:0000313" key="2">
    <source>
        <dbReference type="Proteomes" id="UP001062846"/>
    </source>
</evidence>
<reference evidence="1" key="1">
    <citation type="submission" date="2022-02" db="EMBL/GenBank/DDBJ databases">
        <title>Plant Genome Project.</title>
        <authorList>
            <person name="Zhang R.-G."/>
        </authorList>
    </citation>
    <scope>NUCLEOTIDE SEQUENCE</scope>
    <source>
        <strain evidence="1">AT1</strain>
    </source>
</reference>
<evidence type="ECO:0000313" key="1">
    <source>
        <dbReference type="EMBL" id="KAI8533959.1"/>
    </source>
</evidence>